<dbReference type="GO" id="GO:0031490">
    <property type="term" value="F:chromatin DNA binding"/>
    <property type="evidence" value="ECO:0007669"/>
    <property type="project" value="TreeGrafter"/>
</dbReference>
<dbReference type="GO" id="GO:0008270">
    <property type="term" value="F:zinc ion binding"/>
    <property type="evidence" value="ECO:0007669"/>
    <property type="project" value="UniProtKB-KW"/>
</dbReference>
<dbReference type="Gene3D" id="1.20.1020.10">
    <property type="entry name" value="TAZ domain"/>
    <property type="match status" value="1"/>
</dbReference>
<evidence type="ECO:0000313" key="14">
    <source>
        <dbReference type="Proteomes" id="UP000527355"/>
    </source>
</evidence>
<dbReference type="GO" id="GO:0004402">
    <property type="term" value="F:histone acetyltransferase activity"/>
    <property type="evidence" value="ECO:0007669"/>
    <property type="project" value="InterPro"/>
</dbReference>
<dbReference type="Pfam" id="PF00569">
    <property type="entry name" value="ZZ"/>
    <property type="match status" value="1"/>
</dbReference>
<dbReference type="Gene3D" id="3.30.60.90">
    <property type="match status" value="1"/>
</dbReference>
<evidence type="ECO:0000256" key="7">
    <source>
        <dbReference type="ARBA" id="ARBA00023015"/>
    </source>
</evidence>
<dbReference type="VEuPathDB" id="HostDB:LOC118654706"/>
<evidence type="ECO:0000313" key="13">
    <source>
        <dbReference type="EMBL" id="KAF6349136.1"/>
    </source>
</evidence>
<keyword evidence="7" id="KW-0805">Transcription regulation</keyword>
<dbReference type="InterPro" id="IPR000433">
    <property type="entry name" value="Znf_ZZ"/>
</dbReference>
<evidence type="ECO:0000256" key="9">
    <source>
        <dbReference type="ARBA" id="ARBA00023242"/>
    </source>
</evidence>
<comment type="caution">
    <text evidence="13">The sequence shown here is derived from an EMBL/GenBank/DDBJ whole genome shotgun (WGS) entry which is preliminary data.</text>
</comment>
<protein>
    <recommendedName>
        <fullName evidence="2">histone acetyltransferase</fullName>
        <ecNumber evidence="2">2.3.1.48</ecNumber>
    </recommendedName>
</protein>
<dbReference type="Proteomes" id="UP000527355">
    <property type="component" value="Unassembled WGS sequence"/>
</dbReference>
<dbReference type="PROSITE" id="PS50135">
    <property type="entry name" value="ZF_ZZ_2"/>
    <property type="match status" value="1"/>
</dbReference>
<evidence type="ECO:0000256" key="11">
    <source>
        <dbReference type="SAM" id="MobiDB-lite"/>
    </source>
</evidence>
<dbReference type="SMART" id="SM00291">
    <property type="entry name" value="ZnF_ZZ"/>
    <property type="match status" value="1"/>
</dbReference>
<dbReference type="InterPro" id="IPR035898">
    <property type="entry name" value="TAZ_dom_sf"/>
</dbReference>
<name>A0A7J7XIF2_MYOMY</name>
<evidence type="ECO:0000259" key="12">
    <source>
        <dbReference type="PROSITE" id="PS50135"/>
    </source>
</evidence>
<reference evidence="13 14" key="1">
    <citation type="journal article" date="2020" name="Nature">
        <title>Six reference-quality genomes reveal evolution of bat adaptations.</title>
        <authorList>
            <person name="Jebb D."/>
            <person name="Huang Z."/>
            <person name="Pippel M."/>
            <person name="Hughes G.M."/>
            <person name="Lavrichenko K."/>
            <person name="Devanna P."/>
            <person name="Winkler S."/>
            <person name="Jermiin L.S."/>
            <person name="Skirmuntt E.C."/>
            <person name="Katzourakis A."/>
            <person name="Burkitt-Gray L."/>
            <person name="Ray D.A."/>
            <person name="Sullivan K.A.M."/>
            <person name="Roscito J.G."/>
            <person name="Kirilenko B.M."/>
            <person name="Davalos L.M."/>
            <person name="Corthals A.P."/>
            <person name="Power M.L."/>
            <person name="Jones G."/>
            <person name="Ransome R.D."/>
            <person name="Dechmann D.K.N."/>
            <person name="Locatelli A.G."/>
            <person name="Puechmaille S.J."/>
            <person name="Fedrigo O."/>
            <person name="Jarvis E.D."/>
            <person name="Hiller M."/>
            <person name="Vernes S.C."/>
            <person name="Myers E.W."/>
            <person name="Teeling E.C."/>
        </authorList>
    </citation>
    <scope>NUCLEOTIDE SEQUENCE [LARGE SCALE GENOMIC DNA]</scope>
    <source>
        <strain evidence="13">MMyoMyo1</strain>
        <tissue evidence="13">Flight muscle</tissue>
    </source>
</reference>
<dbReference type="PANTHER" id="PTHR13808:SF34">
    <property type="entry name" value="CREB-BINDING PROTEIN"/>
    <property type="match status" value="1"/>
</dbReference>
<evidence type="ECO:0000256" key="8">
    <source>
        <dbReference type="ARBA" id="ARBA00023163"/>
    </source>
</evidence>
<dbReference type="GO" id="GO:0005667">
    <property type="term" value="C:transcription regulator complex"/>
    <property type="evidence" value="ECO:0007669"/>
    <property type="project" value="TreeGrafter"/>
</dbReference>
<comment type="subcellular location">
    <subcellularLocation>
        <location evidence="1">Nucleus</location>
    </subcellularLocation>
</comment>
<dbReference type="FunFam" id="3.30.60.90:FF:000003">
    <property type="entry name" value="E1A binding protein p300"/>
    <property type="match status" value="1"/>
</dbReference>
<dbReference type="AlphaFoldDB" id="A0A7J7XIF2"/>
<keyword evidence="6" id="KW-0862">Zinc</keyword>
<keyword evidence="14" id="KW-1185">Reference proteome</keyword>
<dbReference type="SUPFAM" id="SSF57850">
    <property type="entry name" value="RING/U-box"/>
    <property type="match status" value="1"/>
</dbReference>
<dbReference type="SUPFAM" id="SSF57933">
    <property type="entry name" value="TAZ domain"/>
    <property type="match status" value="1"/>
</dbReference>
<keyword evidence="9" id="KW-0539">Nucleus</keyword>
<keyword evidence="8" id="KW-0804">Transcription</keyword>
<dbReference type="InterPro" id="IPR043145">
    <property type="entry name" value="Znf_ZZ_sf"/>
</dbReference>
<dbReference type="GO" id="GO:0045944">
    <property type="term" value="P:positive regulation of transcription by RNA polymerase II"/>
    <property type="evidence" value="ECO:0007669"/>
    <property type="project" value="TreeGrafter"/>
</dbReference>
<feature type="compositionally biased region" description="Pro residues" evidence="11">
    <location>
        <begin position="154"/>
        <end position="176"/>
    </location>
</feature>
<evidence type="ECO:0000256" key="6">
    <source>
        <dbReference type="ARBA" id="ARBA00022833"/>
    </source>
</evidence>
<feature type="region of interest" description="Disordered" evidence="11">
    <location>
        <begin position="145"/>
        <end position="207"/>
    </location>
</feature>
<dbReference type="EMBL" id="JABWUV010000006">
    <property type="protein sequence ID" value="KAF6349136.1"/>
    <property type="molecule type" value="Genomic_DNA"/>
</dbReference>
<keyword evidence="4" id="KW-0479">Metal-binding</keyword>
<dbReference type="EC" id="2.3.1.48" evidence="2"/>
<evidence type="ECO:0000256" key="4">
    <source>
        <dbReference type="ARBA" id="ARBA00022723"/>
    </source>
</evidence>
<evidence type="ECO:0000256" key="10">
    <source>
        <dbReference type="PROSITE-ProRule" id="PRU00228"/>
    </source>
</evidence>
<sequence length="240" mass="25820">MPVQMHSQGQDRCVLTCTECKQRVETGWHCPGCEDYDLCINCYNTKGHTHEMVKVGLGLDEEAKEGDEGGTRGSCGSGASGSCGARPSIQRCILCRYHAKQCQENPCPIPYCLNIKQKLRQQEIQSRRQHPSSCTGGCHHPLPHRASAVSAFPPSVPPAPPTLHPRTPWTPQPSTLPQPSSVSMSPAGFSSMARTQPPPVCTGKPTNQMPAPLPLPGPPAAMEAPGRWHVRRSSGSICTG</sequence>
<proteinExistence type="predicted"/>
<keyword evidence="5 10" id="KW-0863">Zinc-finger</keyword>
<organism evidence="13 14">
    <name type="scientific">Myotis myotis</name>
    <name type="common">Greater mouse-eared bat</name>
    <name type="synonym">Vespertilio myotis</name>
    <dbReference type="NCBI Taxonomy" id="51298"/>
    <lineage>
        <taxon>Eukaryota</taxon>
        <taxon>Metazoa</taxon>
        <taxon>Chordata</taxon>
        <taxon>Craniata</taxon>
        <taxon>Vertebrata</taxon>
        <taxon>Euteleostomi</taxon>
        <taxon>Mammalia</taxon>
        <taxon>Eutheria</taxon>
        <taxon>Laurasiatheria</taxon>
        <taxon>Chiroptera</taxon>
        <taxon>Yangochiroptera</taxon>
        <taxon>Vespertilionidae</taxon>
        <taxon>Myotis</taxon>
    </lineage>
</organism>
<dbReference type="PROSITE" id="PS01357">
    <property type="entry name" value="ZF_ZZ_1"/>
    <property type="match status" value="1"/>
</dbReference>
<dbReference type="InterPro" id="IPR013178">
    <property type="entry name" value="Histone_AcTrfase_Rtt109/CBP"/>
</dbReference>
<dbReference type="GO" id="GO:0005634">
    <property type="term" value="C:nucleus"/>
    <property type="evidence" value="ECO:0007669"/>
    <property type="project" value="UniProtKB-SubCell"/>
</dbReference>
<dbReference type="PANTHER" id="PTHR13808">
    <property type="entry name" value="CBP/P300-RELATED"/>
    <property type="match status" value="1"/>
</dbReference>
<keyword evidence="3" id="KW-0808">Transferase</keyword>
<evidence type="ECO:0000256" key="5">
    <source>
        <dbReference type="ARBA" id="ARBA00022771"/>
    </source>
</evidence>
<evidence type="ECO:0000256" key="1">
    <source>
        <dbReference type="ARBA" id="ARBA00004123"/>
    </source>
</evidence>
<dbReference type="GO" id="GO:0000123">
    <property type="term" value="C:histone acetyltransferase complex"/>
    <property type="evidence" value="ECO:0007669"/>
    <property type="project" value="TreeGrafter"/>
</dbReference>
<evidence type="ECO:0000256" key="3">
    <source>
        <dbReference type="ARBA" id="ARBA00022679"/>
    </source>
</evidence>
<gene>
    <name evidence="13" type="ORF">mMyoMyo1_011692</name>
</gene>
<evidence type="ECO:0000256" key="2">
    <source>
        <dbReference type="ARBA" id="ARBA00013184"/>
    </source>
</evidence>
<feature type="domain" description="ZZ-type" evidence="12">
    <location>
        <begin position="12"/>
        <end position="60"/>
    </location>
</feature>
<dbReference type="GO" id="GO:0003713">
    <property type="term" value="F:transcription coactivator activity"/>
    <property type="evidence" value="ECO:0007669"/>
    <property type="project" value="TreeGrafter"/>
</dbReference>
<accession>A0A7J7XIF2</accession>